<comment type="caution">
    <text evidence="1">The sequence shown here is derived from an EMBL/GenBank/DDBJ whole genome shotgun (WGS) entry which is preliminary data.</text>
</comment>
<organism evidence="1 2">
    <name type="scientific">Naganishia onofrii</name>
    <dbReference type="NCBI Taxonomy" id="1851511"/>
    <lineage>
        <taxon>Eukaryota</taxon>
        <taxon>Fungi</taxon>
        <taxon>Dikarya</taxon>
        <taxon>Basidiomycota</taxon>
        <taxon>Agaricomycotina</taxon>
        <taxon>Tremellomycetes</taxon>
        <taxon>Filobasidiales</taxon>
        <taxon>Filobasidiaceae</taxon>
        <taxon>Naganishia</taxon>
    </lineage>
</organism>
<evidence type="ECO:0000313" key="2">
    <source>
        <dbReference type="Proteomes" id="UP001234202"/>
    </source>
</evidence>
<reference evidence="1" key="1">
    <citation type="submission" date="2023-04" db="EMBL/GenBank/DDBJ databases">
        <title>Draft Genome sequencing of Naganishia species isolated from polar environments using Oxford Nanopore Technology.</title>
        <authorList>
            <person name="Leo P."/>
            <person name="Venkateswaran K."/>
        </authorList>
    </citation>
    <scope>NUCLEOTIDE SEQUENCE</scope>
    <source>
        <strain evidence="1">DBVPG 5303</strain>
    </source>
</reference>
<name>A0ACC2XCP8_9TREE</name>
<dbReference type="Proteomes" id="UP001234202">
    <property type="component" value="Unassembled WGS sequence"/>
</dbReference>
<sequence>MSASTGRRDSMEALLKDYRDLAPSELQRYERLPSAVEMLRIIHAGRPATFLRGFDPTLQDSETEAREVDWSSPGALCSLMGDRQVSIAITPHGLADALHEDAETGKTYFVQPLTEKMTLKSFFDRLSRQQIISIPLHHFSLTIAYLFAGPANDDSDEICYLQSQNGNIERFDYVNLVDENGDEDEDSPELAVLQSYLKTDVACVTEALGKSNLVICPDPEPTRPIPWISVDPLRLPEDTLLQPITVKLREGETLFLPAGWYHHVMQEEGKNGICVAVN</sequence>
<gene>
    <name evidence="1" type="ORF">QFC24_005028</name>
</gene>
<accession>A0ACC2XCP8</accession>
<proteinExistence type="predicted"/>
<protein>
    <submittedName>
        <fullName evidence="1">Uncharacterized protein</fullName>
    </submittedName>
</protein>
<dbReference type="EMBL" id="JASBWV010000019">
    <property type="protein sequence ID" value="KAJ9121047.1"/>
    <property type="molecule type" value="Genomic_DNA"/>
</dbReference>
<keyword evidence="2" id="KW-1185">Reference proteome</keyword>
<evidence type="ECO:0000313" key="1">
    <source>
        <dbReference type="EMBL" id="KAJ9121047.1"/>
    </source>
</evidence>